<evidence type="ECO:0000256" key="2">
    <source>
        <dbReference type="ARBA" id="ARBA00022723"/>
    </source>
</evidence>
<evidence type="ECO:0000256" key="10">
    <source>
        <dbReference type="SAM" id="MobiDB-lite"/>
    </source>
</evidence>
<evidence type="ECO:0000256" key="1">
    <source>
        <dbReference type="ARBA" id="ARBA00004123"/>
    </source>
</evidence>
<dbReference type="FunFam" id="3.30.160.60:FF:000594">
    <property type="entry name" value="Transcription factor HIVEP2"/>
    <property type="match status" value="1"/>
</dbReference>
<feature type="domain" description="C2H2-type" evidence="11">
    <location>
        <begin position="671"/>
        <end position="693"/>
    </location>
</feature>
<feature type="compositionally biased region" description="Basic residues" evidence="10">
    <location>
        <begin position="582"/>
        <end position="591"/>
    </location>
</feature>
<evidence type="ECO:0000256" key="8">
    <source>
        <dbReference type="ARBA" id="ARBA00023242"/>
    </source>
</evidence>
<feature type="compositionally biased region" description="Basic and acidic residues" evidence="10">
    <location>
        <begin position="2121"/>
        <end position="2138"/>
    </location>
</feature>
<evidence type="ECO:0000256" key="5">
    <source>
        <dbReference type="ARBA" id="ARBA00022833"/>
    </source>
</evidence>
<feature type="compositionally biased region" description="Low complexity" evidence="10">
    <location>
        <begin position="362"/>
        <end position="371"/>
    </location>
</feature>
<feature type="compositionally biased region" description="Basic and acidic residues" evidence="10">
    <location>
        <begin position="350"/>
        <end position="361"/>
    </location>
</feature>
<name>A0A336MU21_CULSO</name>
<evidence type="ECO:0000256" key="3">
    <source>
        <dbReference type="ARBA" id="ARBA00022737"/>
    </source>
</evidence>
<feature type="region of interest" description="Disordered" evidence="10">
    <location>
        <begin position="211"/>
        <end position="250"/>
    </location>
</feature>
<feature type="compositionally biased region" description="Low complexity" evidence="10">
    <location>
        <begin position="54"/>
        <end position="74"/>
    </location>
</feature>
<feature type="region of interest" description="Disordered" evidence="10">
    <location>
        <begin position="1813"/>
        <end position="1834"/>
    </location>
</feature>
<feature type="region of interest" description="Disordered" evidence="10">
    <location>
        <begin position="1175"/>
        <end position="1214"/>
    </location>
</feature>
<feature type="region of interest" description="Disordered" evidence="10">
    <location>
        <begin position="1520"/>
        <end position="1542"/>
    </location>
</feature>
<feature type="domain" description="C2H2-type" evidence="11">
    <location>
        <begin position="1874"/>
        <end position="1901"/>
    </location>
</feature>
<feature type="compositionally biased region" description="Low complexity" evidence="10">
    <location>
        <begin position="212"/>
        <end position="234"/>
    </location>
</feature>
<sequence>METLKRKSSDTYLNAVKVSTNIINNNNNNNTSNGISSSSSLHVNVKGPVEMTPSVNKNQPTQQQQQTSSVSFNNDQKYLHKKFKRIASATTVENNFNEIVENNLGNHHNNNNNASKGNDSPETSSAPSVTNSNDKNFSSANNSHHHPPHSTLNNNNLVNNFKVVQSHTTPQQNNVHHQSVPQVMTAYENYIITKEKLTHHQLQQMDVVSVTPKNNSFNNKNNLNSNNSHNNNNINKKHENNPPNSMPSSSTVYRVNLNEVYSNSMMPQQNHHQPQQQQQQLQQNESQSSTPGKYVCPYCQLVCTKPSVLEKHIRAHTNERPYPCSLCGFAFKTKNGETTDKDTSNSGLDVIRRISPVDERTSSPSSQQSQDKPYKPKFHLYPGKNTEATGNVNSVNTKVNVSESTAPVSSTSVPNVIPSKPLNSGGSNFVLTASAAESVKQHIQKLISQNSAIIDGVEPALQKKYHKITGINRSISVDNTLSSSSSSSANIPHQRKSSLSIPPREPIHHNNIAHVPMTIAPNNIVIVAPKTPTVQNGPIQLQYQSQLIHPSQATPHSVQIIQQPIMLTSTSLVHQSSPSHNQHSHMQHHHGSAPLNLATNKSGNSYNEINENNCDSAGNRSRKTSQEMAGAEIVPVVDHPKNPERSIIKDLLLNSRTFGVVAEGETNETPYICQTCKKVFQNADLLKYHTFCHCDGGEMSAQQIQQIHRLQEGQSPQSAPISPVASPHQYIRSNSINASSLPESRVNSSPKVPNKMESDRGNPVKIIARQSRQKPENIIIGHVSNASPVIEGANIEQYHLIPHHKNLIDVPLPSPGPLLGKTPLIDMYSMHPIRGLVEAPQVIERKLSLSEVEEYHQHSSSHKRPRFNSTCVEMSHPNMMRGYSNDSKMQMFGGDVKIMEKNCMTQYNSGGTMSSLSPNSDEMMEDAPVMVRTGLHSGGIAVPIEKEKHEKLPMTPKLKLTITPTLTITQTTQSVYQQKQAQTHFPYPPINTISGYNPLTLPPVISSSPSAPVVQSIMHGGKLIPFVPGIPGPNTMNSKVENTSNKIMACPKTPVMASPRASVMISPRNNVQTSIPSIKLEPVDDVVMGSNQSRVSMQKSFNFSRIADNISPSSRKSEQDETPAASVVKLHHDQSDVRIFNYENLIAKNEIIVRSGPVSDTVIKSVVVDEKPPKIKEESRPNKFLRPNSLPLKPGTFTPKQHHGITPTANTLPLISPETPRPSKCITQQYHNGHAYTYLGLKCSTKPFYCTVNKPQPAYIVTQAKLSMYSNWQVYPENNPHALGLEPLKIMESYRSYFNFERNRKYTIAQTSKSAAGCSTVISSPETRVSFQEQPSQFKPSMHQSQYGSSGHQNRVSLDENPNNGGEEVYVRGRGRGKYVCSECGIRCKKPSMLKKHIRTHTDVRPYTCTNCNFSFKTKGNLTKHMKSKAHYKKCIELGIPVEEYQGSEGDTMSGGPERQNNMGTGYEDESENDSDCDADGDNDETDSEENEENRSRLPEHEAARCLLSLSMTPPATAISSNVHQQSNSGQQKQSQSSQNVRHQIISEKMNEPRLDEMTCRRIITFAAPKSEFDLHGQYYSDPNLIKVSNSNERHHHHHQSDGQNETDECPIDLTKRSKDVESPSKVNHQNMKHHHQFIKPNVSDVVSKISSPANMLASLFSITDKFALQNQNGEHFMGNLDQNNLPDKYITDRALQDMKSKQIQMKMTSNNLMVQEKPVIQSVPEQITVTPTVVLERREPIAHSDTAGISMMDTLAEVAASSVKLDVTPIHSPKISSNEENSKNSSNCSENESRNSNAKSIATEFLKLTQNVKNQEKSSENEADAESGSDQDAIKDKFVSRNIVVGPSAFNATNKKPKVGDSKPAFMHDEGRQLCPICKKVFPKQSALKLHLNIHAMERKYKCGPCGQGFRTQGHLQKHNRSAQHQTKVSMTSTFGVPSQSNPRPFKCNDCSTQFRIHGHLAKHLRSKLHVMRLECLQKLPFGTYAEIERSGISLTNIDTSDCETSLASLQELARKIHENDPTKLIPVDQNNTRKISESDQGLDEQEDDAAGTGMESEGDYADSDDGQITNEPINGLKRPYSVTFAMDKVPNSPNNKGSSDTEKSLQDPLKLDSPVQVTTHHEDHMTEKRLKLSNDT</sequence>
<dbReference type="InterPro" id="IPR051969">
    <property type="entry name" value="Zinc-finger_DNA-bd_regulators"/>
</dbReference>
<feature type="compositionally biased region" description="Low complexity" evidence="10">
    <location>
        <begin position="241"/>
        <end position="250"/>
    </location>
</feature>
<feature type="region of interest" description="Disordered" evidence="10">
    <location>
        <begin position="479"/>
        <end position="508"/>
    </location>
</feature>
<dbReference type="SMART" id="SM00355">
    <property type="entry name" value="ZnF_C2H2"/>
    <property type="match status" value="7"/>
</dbReference>
<feature type="compositionally biased region" description="Low complexity" evidence="10">
    <location>
        <begin position="1525"/>
        <end position="1539"/>
    </location>
</feature>
<feature type="region of interest" description="Disordered" evidence="10">
    <location>
        <begin position="1330"/>
        <end position="1370"/>
    </location>
</feature>
<dbReference type="VEuPathDB" id="VectorBase:CSON006135"/>
<keyword evidence="6" id="KW-0805">Transcription regulation</keyword>
<feature type="region of interest" description="Disordered" evidence="10">
    <location>
        <begin position="575"/>
        <end position="594"/>
    </location>
</feature>
<feature type="compositionally biased region" description="Polar residues" evidence="10">
    <location>
        <begin position="739"/>
        <end position="751"/>
    </location>
</feature>
<feature type="compositionally biased region" description="Acidic residues" evidence="10">
    <location>
        <begin position="2042"/>
        <end position="2051"/>
    </location>
</feature>
<evidence type="ECO:0000256" key="9">
    <source>
        <dbReference type="PROSITE-ProRule" id="PRU00042"/>
    </source>
</evidence>
<dbReference type="PANTHER" id="PTHR45944">
    <property type="entry name" value="SCHNURRI, ISOFORM F"/>
    <property type="match status" value="1"/>
</dbReference>
<feature type="domain" description="C2H2-type" evidence="11">
    <location>
        <begin position="1407"/>
        <end position="1431"/>
    </location>
</feature>
<feature type="region of interest" description="Disordered" evidence="10">
    <location>
        <begin position="49"/>
        <end position="75"/>
    </location>
</feature>
<keyword evidence="4 9" id="KW-0863">Zinc-finger</keyword>
<feature type="region of interest" description="Disordered" evidence="10">
    <location>
        <begin position="335"/>
        <end position="376"/>
    </location>
</feature>
<feature type="region of interest" description="Disordered" evidence="10">
    <location>
        <begin position="102"/>
        <end position="155"/>
    </location>
</feature>
<feature type="compositionally biased region" description="Low complexity" evidence="10">
    <location>
        <begin position="102"/>
        <end position="113"/>
    </location>
</feature>
<keyword evidence="3" id="KW-0677">Repeat</keyword>
<dbReference type="InterPro" id="IPR036236">
    <property type="entry name" value="Znf_C2H2_sf"/>
</dbReference>
<feature type="domain" description="C2H2-type" evidence="11">
    <location>
        <begin position="1947"/>
        <end position="1976"/>
    </location>
</feature>
<reference evidence="12" key="1">
    <citation type="submission" date="2018-04" db="EMBL/GenBank/DDBJ databases">
        <authorList>
            <person name="Go L.Y."/>
            <person name="Mitchell J.A."/>
        </authorList>
    </citation>
    <scope>NUCLEOTIDE SEQUENCE</scope>
    <source>
        <tissue evidence="12">Whole organism</tissue>
    </source>
</reference>
<dbReference type="OMA" id="TERHVMD"/>
<dbReference type="InterPro" id="IPR013087">
    <property type="entry name" value="Znf_C2H2_type"/>
</dbReference>
<dbReference type="PANTHER" id="PTHR45944:SF2">
    <property type="entry name" value="SCHNURRI, ISOFORM F"/>
    <property type="match status" value="1"/>
</dbReference>
<feature type="compositionally biased region" description="Acidic residues" evidence="10">
    <location>
        <begin position="2058"/>
        <end position="2067"/>
    </location>
</feature>
<feature type="region of interest" description="Disordered" evidence="10">
    <location>
        <begin position="2022"/>
        <end position="2138"/>
    </location>
</feature>
<keyword evidence="5" id="KW-0862">Zinc</keyword>
<feature type="region of interest" description="Disordered" evidence="10">
    <location>
        <begin position="1772"/>
        <end position="1798"/>
    </location>
</feature>
<organism evidence="13">
    <name type="scientific">Culicoides sonorensis</name>
    <name type="common">Biting midge</name>
    <dbReference type="NCBI Taxonomy" id="179676"/>
    <lineage>
        <taxon>Eukaryota</taxon>
        <taxon>Metazoa</taxon>
        <taxon>Ecdysozoa</taxon>
        <taxon>Arthropoda</taxon>
        <taxon>Hexapoda</taxon>
        <taxon>Insecta</taxon>
        <taxon>Pterygota</taxon>
        <taxon>Neoptera</taxon>
        <taxon>Endopterygota</taxon>
        <taxon>Diptera</taxon>
        <taxon>Nematocera</taxon>
        <taxon>Chironomoidea</taxon>
        <taxon>Ceratopogonidae</taxon>
        <taxon>Ceratopogoninae</taxon>
        <taxon>Culicoides</taxon>
        <taxon>Monoculicoides</taxon>
    </lineage>
</organism>
<feature type="region of interest" description="Disordered" evidence="10">
    <location>
        <begin position="1923"/>
        <end position="1942"/>
    </location>
</feature>
<dbReference type="GO" id="GO:0008270">
    <property type="term" value="F:zinc ion binding"/>
    <property type="evidence" value="ECO:0007669"/>
    <property type="project" value="UniProtKB-KW"/>
</dbReference>
<evidence type="ECO:0000256" key="6">
    <source>
        <dbReference type="ARBA" id="ARBA00023015"/>
    </source>
</evidence>
<reference evidence="13" key="2">
    <citation type="submission" date="2018-07" db="EMBL/GenBank/DDBJ databases">
        <authorList>
            <person name="Quirk P.G."/>
            <person name="Krulwich T.A."/>
        </authorList>
    </citation>
    <scope>NUCLEOTIDE SEQUENCE</scope>
</reference>
<keyword evidence="2" id="KW-0479">Metal-binding</keyword>
<dbReference type="PROSITE" id="PS50157">
    <property type="entry name" value="ZINC_FINGER_C2H2_2"/>
    <property type="match status" value="7"/>
</dbReference>
<evidence type="ECO:0000313" key="13">
    <source>
        <dbReference type="EMBL" id="SSX33225.1"/>
    </source>
</evidence>
<feature type="compositionally biased region" description="Low complexity" evidence="10">
    <location>
        <begin position="1777"/>
        <end position="1798"/>
    </location>
</feature>
<feature type="region of interest" description="Disordered" evidence="10">
    <location>
        <begin position="266"/>
        <end position="289"/>
    </location>
</feature>
<proteinExistence type="predicted"/>
<dbReference type="GO" id="GO:0000978">
    <property type="term" value="F:RNA polymerase II cis-regulatory region sequence-specific DNA binding"/>
    <property type="evidence" value="ECO:0007669"/>
    <property type="project" value="TreeGrafter"/>
</dbReference>
<feature type="region of interest" description="Disordered" evidence="10">
    <location>
        <begin position="739"/>
        <end position="759"/>
    </location>
</feature>
<feature type="domain" description="C2H2-type" evidence="11">
    <location>
        <begin position="1902"/>
        <end position="1931"/>
    </location>
</feature>
<evidence type="ECO:0000313" key="12">
    <source>
        <dbReference type="EMBL" id="SSX13804.1"/>
    </source>
</evidence>
<evidence type="ECO:0000256" key="4">
    <source>
        <dbReference type="ARBA" id="ARBA00022771"/>
    </source>
</evidence>
<protein>
    <submittedName>
        <fullName evidence="13">CSON006135 protein</fullName>
    </submittedName>
</protein>
<feature type="region of interest" description="Disordered" evidence="10">
    <location>
        <begin position="1446"/>
        <end position="1500"/>
    </location>
</feature>
<feature type="compositionally biased region" description="Polar residues" evidence="10">
    <location>
        <begin position="114"/>
        <end position="135"/>
    </location>
</feature>
<feature type="compositionally biased region" description="Acidic residues" evidence="10">
    <location>
        <begin position="1467"/>
        <end position="1492"/>
    </location>
</feature>
<dbReference type="EMBL" id="UFQS01002334">
    <property type="protein sequence ID" value="SSX13804.1"/>
    <property type="molecule type" value="Genomic_DNA"/>
</dbReference>
<dbReference type="GO" id="GO:0000981">
    <property type="term" value="F:DNA-binding transcription factor activity, RNA polymerase II-specific"/>
    <property type="evidence" value="ECO:0007669"/>
    <property type="project" value="TreeGrafter"/>
</dbReference>
<dbReference type="GO" id="GO:0005634">
    <property type="term" value="C:nucleus"/>
    <property type="evidence" value="ECO:0007669"/>
    <property type="project" value="UniProtKB-SubCell"/>
</dbReference>
<dbReference type="SUPFAM" id="SSF57667">
    <property type="entry name" value="beta-beta-alpha zinc fingers"/>
    <property type="match status" value="4"/>
</dbReference>
<dbReference type="EMBL" id="UFQT01002334">
    <property type="protein sequence ID" value="SSX33225.1"/>
    <property type="molecule type" value="Genomic_DNA"/>
</dbReference>
<keyword evidence="7" id="KW-0804">Transcription</keyword>
<gene>
    <name evidence="13" type="primary">CSON006135</name>
</gene>
<dbReference type="FunFam" id="3.30.160.60:FF:000145">
    <property type="entry name" value="Zinc finger protein 574"/>
    <property type="match status" value="1"/>
</dbReference>
<keyword evidence="8" id="KW-0539">Nucleus</keyword>
<feature type="compositionally biased region" description="Polar residues" evidence="10">
    <location>
        <begin position="1330"/>
        <end position="1364"/>
    </location>
</feature>
<feature type="compositionally biased region" description="Low complexity" evidence="10">
    <location>
        <begin position="267"/>
        <end position="284"/>
    </location>
</feature>
<feature type="domain" description="C2H2-type" evidence="11">
    <location>
        <begin position="294"/>
        <end position="321"/>
    </location>
</feature>
<accession>A0A336MU21</accession>
<dbReference type="PROSITE" id="PS00028">
    <property type="entry name" value="ZINC_FINGER_C2H2_1"/>
    <property type="match status" value="7"/>
</dbReference>
<evidence type="ECO:0000256" key="7">
    <source>
        <dbReference type="ARBA" id="ARBA00023163"/>
    </source>
</evidence>
<comment type="subcellular location">
    <subcellularLocation>
        <location evidence="1">Nucleus</location>
    </subcellularLocation>
</comment>
<dbReference type="Pfam" id="PF00096">
    <property type="entry name" value="zf-C2H2"/>
    <property type="match status" value="4"/>
</dbReference>
<evidence type="ECO:0000259" key="11">
    <source>
        <dbReference type="PROSITE" id="PS50157"/>
    </source>
</evidence>
<feature type="domain" description="C2H2-type" evidence="11">
    <location>
        <begin position="1379"/>
        <end position="1406"/>
    </location>
</feature>
<feature type="compositionally biased region" description="Polar residues" evidence="10">
    <location>
        <begin position="1924"/>
        <end position="1942"/>
    </location>
</feature>
<dbReference type="Gene3D" id="3.30.160.60">
    <property type="entry name" value="Classic Zinc Finger"/>
    <property type="match status" value="4"/>
</dbReference>